<feature type="transmembrane region" description="Helical" evidence="1">
    <location>
        <begin position="344"/>
        <end position="364"/>
    </location>
</feature>
<dbReference type="RefSeq" id="WP_131598810.1">
    <property type="nucleotide sequence ID" value="NZ_CBDBYK010000004.1"/>
</dbReference>
<keyword evidence="1" id="KW-0472">Membrane</keyword>
<evidence type="ECO:0000313" key="3">
    <source>
        <dbReference type="Proteomes" id="UP000294192"/>
    </source>
</evidence>
<feature type="transmembrane region" description="Helical" evidence="1">
    <location>
        <begin position="401"/>
        <end position="416"/>
    </location>
</feature>
<feature type="transmembrane region" description="Helical" evidence="1">
    <location>
        <begin position="78"/>
        <end position="100"/>
    </location>
</feature>
<feature type="transmembrane region" description="Helical" evidence="1">
    <location>
        <begin position="436"/>
        <end position="455"/>
    </location>
</feature>
<feature type="transmembrane region" description="Helical" evidence="1">
    <location>
        <begin position="191"/>
        <end position="211"/>
    </location>
</feature>
<sequence>MIFLLIPLFISTLGFGQLFYKHKIIIAPFAMLFFYSAFSIFDFISWSIGGEFIIPTILCVMLISGSSLIIFIKNKCWIFWRYILVDIFVITFIVTVAFFLSDIFFYNSNDDNFYYNSLGSGTSFLGLDDHFSNISSISAEHKNDAFVGFISGLSGLLSESFVRTYFTIIAISKIIPLILIINLLISGKNKWWQFLVYMIMIMVVNFSLVYIKISTIAQPAFSISLMMTIYVLSVRFENLFKTISTSFMVFLIMRTSLIVGICGLVILVLLFFNKKILTETLLLSFLMAFFGICKAFFSSENQYILEILLGISEILLLTSWIFINKMSIVKKINYQIKGFTLNSKIKIITSSILIICLMVVFITIKVVYDKNSSTTWLWEKPTILWLVPVMLFIYSFMYKNLFSLAAMIAFIFFASVEIPNFNVQYLEKVLDINNLLFSRSLVLISVLLVWPFLFYEHKTPDILGAVILLFIYMVGIPLQVISYQNTVYTFKQYKKQKIKPLNNYFNEYLKGNKVLFNELTGTKLPYFVPPSSLVKSIFDYRGVLKNGSAEFIKSKKNMLTLSSAENFYKGKYILVTKNKISGGKLIATENIGGVYENFYEIN</sequence>
<accession>A0A4R0XUL7</accession>
<keyword evidence="3" id="KW-1185">Reference proteome</keyword>
<feature type="transmembrane region" description="Helical" evidence="1">
    <location>
        <begin position="248"/>
        <end position="273"/>
    </location>
</feature>
<feature type="transmembrane region" description="Helical" evidence="1">
    <location>
        <begin position="462"/>
        <end position="481"/>
    </location>
</feature>
<proteinExistence type="predicted"/>
<feature type="transmembrane region" description="Helical" evidence="1">
    <location>
        <begin position="52"/>
        <end position="72"/>
    </location>
</feature>
<comment type="caution">
    <text evidence="2">The sequence shown here is derived from an EMBL/GenBank/DDBJ whole genome shotgun (WGS) entry which is preliminary data.</text>
</comment>
<keyword evidence="1" id="KW-0812">Transmembrane</keyword>
<feature type="transmembrane region" description="Helical" evidence="1">
    <location>
        <begin position="280"/>
        <end position="297"/>
    </location>
</feature>
<keyword evidence="1" id="KW-1133">Transmembrane helix</keyword>
<dbReference type="EMBL" id="PSZO01000006">
    <property type="protein sequence ID" value="TCG11497.1"/>
    <property type="molecule type" value="Genomic_DNA"/>
</dbReference>
<dbReference type="AlphaFoldDB" id="A0A4R0XUL7"/>
<gene>
    <name evidence="2" type="ORF">C4B24_01935</name>
</gene>
<reference evidence="2 3" key="1">
    <citation type="submission" date="2018-02" db="EMBL/GenBank/DDBJ databases">
        <title>Mycoplasma marinum and Mycoplasma todarodis sp. nov., moderately halophilic and psychrotolerant mycoplasmas isolated from cephalopods.</title>
        <authorList>
            <person name="Viver T."/>
        </authorList>
    </citation>
    <scope>NUCLEOTIDE SEQUENCE [LARGE SCALE GENOMIC DNA]</scope>
    <source>
        <strain evidence="2 3">PE</strain>
    </source>
</reference>
<name>A0A4R0XUL7_9MOLU</name>
<evidence type="ECO:0000313" key="2">
    <source>
        <dbReference type="EMBL" id="TCG11497.1"/>
    </source>
</evidence>
<organism evidence="2 3">
    <name type="scientific">Mycoplasma marinum</name>
    <dbReference type="NCBI Taxonomy" id="1937190"/>
    <lineage>
        <taxon>Bacteria</taxon>
        <taxon>Bacillati</taxon>
        <taxon>Mycoplasmatota</taxon>
        <taxon>Mollicutes</taxon>
        <taxon>Mycoplasmataceae</taxon>
        <taxon>Mycoplasma</taxon>
    </lineage>
</organism>
<feature type="transmembrane region" description="Helical" evidence="1">
    <location>
        <begin position="303"/>
        <end position="323"/>
    </location>
</feature>
<evidence type="ECO:0000256" key="1">
    <source>
        <dbReference type="SAM" id="Phobius"/>
    </source>
</evidence>
<protein>
    <submittedName>
        <fullName evidence="2">Uncharacterized protein</fullName>
    </submittedName>
</protein>
<feature type="transmembrane region" description="Helical" evidence="1">
    <location>
        <begin position="165"/>
        <end position="185"/>
    </location>
</feature>
<feature type="transmembrane region" description="Helical" evidence="1">
    <location>
        <begin position="24"/>
        <end position="45"/>
    </location>
</feature>
<dbReference type="Proteomes" id="UP000294192">
    <property type="component" value="Unassembled WGS sequence"/>
</dbReference>